<evidence type="ECO:0000313" key="6">
    <source>
        <dbReference type="EMBL" id="KFF07755.1"/>
    </source>
</evidence>
<dbReference type="eggNOG" id="COG3292">
    <property type="taxonomic scope" value="Bacteria"/>
</dbReference>
<keyword evidence="7" id="KW-0808">Transferase</keyword>
<gene>
    <name evidence="7" type="ORF">B0A62_24475</name>
    <name evidence="6" type="ORF">IW20_24370</name>
</gene>
<dbReference type="PANTHER" id="PTHR43547">
    <property type="entry name" value="TWO-COMPONENT HISTIDINE KINASE"/>
    <property type="match status" value="1"/>
</dbReference>
<organism evidence="6 8">
    <name type="scientific">Flavobacterium hydatis</name>
    <name type="common">Cytophaga aquatilis</name>
    <dbReference type="NCBI Taxonomy" id="991"/>
    <lineage>
        <taxon>Bacteria</taxon>
        <taxon>Pseudomonadati</taxon>
        <taxon>Bacteroidota</taxon>
        <taxon>Flavobacteriia</taxon>
        <taxon>Flavobacteriales</taxon>
        <taxon>Flavobacteriaceae</taxon>
        <taxon>Flavobacterium</taxon>
    </lineage>
</organism>
<keyword evidence="4" id="KW-0812">Transmembrane</keyword>
<feature type="transmembrane region" description="Helical" evidence="4">
    <location>
        <begin position="658"/>
        <end position="676"/>
    </location>
</feature>
<evidence type="ECO:0000256" key="1">
    <source>
        <dbReference type="ARBA" id="ARBA00000085"/>
    </source>
</evidence>
<protein>
    <recommendedName>
        <fullName evidence="2">histidine kinase</fullName>
        <ecNumber evidence="2">2.7.13.3</ecNumber>
    </recommendedName>
</protein>
<reference evidence="7 9" key="2">
    <citation type="submission" date="2016-11" db="EMBL/GenBank/DDBJ databases">
        <title>Whole genomes of Flavobacteriaceae.</title>
        <authorList>
            <person name="Stine C."/>
            <person name="Li C."/>
            <person name="Tadesse D."/>
        </authorList>
    </citation>
    <scope>NUCLEOTIDE SEQUENCE [LARGE SCALE GENOMIC DNA]</scope>
    <source>
        <strain evidence="7 9">ATCC 29551</strain>
    </source>
</reference>
<dbReference type="InterPro" id="IPR005467">
    <property type="entry name" value="His_kinase_dom"/>
</dbReference>
<dbReference type="GO" id="GO:0000155">
    <property type="term" value="F:phosphorelay sensor kinase activity"/>
    <property type="evidence" value="ECO:0007669"/>
    <property type="project" value="InterPro"/>
</dbReference>
<dbReference type="AlphaFoldDB" id="A0A085ZTJ1"/>
<dbReference type="InterPro" id="IPR036097">
    <property type="entry name" value="HisK_dim/P_sf"/>
</dbReference>
<dbReference type="InterPro" id="IPR003661">
    <property type="entry name" value="HisK_dim/P_dom"/>
</dbReference>
<dbReference type="eggNOG" id="COG2205">
    <property type="taxonomic scope" value="Bacteria"/>
</dbReference>
<evidence type="ECO:0000313" key="9">
    <source>
        <dbReference type="Proteomes" id="UP000198424"/>
    </source>
</evidence>
<proteinExistence type="predicted"/>
<comment type="catalytic activity">
    <reaction evidence="1">
        <text>ATP + protein L-histidine = ADP + protein N-phospho-L-histidine.</text>
        <dbReference type="EC" id="2.7.13.3"/>
    </reaction>
</comment>
<name>A0A085ZTJ1_FLAHY</name>
<dbReference type="OrthoDB" id="8676692at2"/>
<dbReference type="Pfam" id="PF02518">
    <property type="entry name" value="HATPase_c"/>
    <property type="match status" value="1"/>
</dbReference>
<dbReference type="EMBL" id="JPRM01000055">
    <property type="protein sequence ID" value="KFF07755.1"/>
    <property type="molecule type" value="Genomic_DNA"/>
</dbReference>
<dbReference type="Gene3D" id="2.60.40.10">
    <property type="entry name" value="Immunoglobulins"/>
    <property type="match status" value="1"/>
</dbReference>
<evidence type="ECO:0000256" key="3">
    <source>
        <dbReference type="ARBA" id="ARBA00022553"/>
    </source>
</evidence>
<evidence type="ECO:0000256" key="4">
    <source>
        <dbReference type="SAM" id="Phobius"/>
    </source>
</evidence>
<dbReference type="Gene3D" id="1.10.287.130">
    <property type="match status" value="1"/>
</dbReference>
<evidence type="ECO:0000256" key="2">
    <source>
        <dbReference type="ARBA" id="ARBA00012438"/>
    </source>
</evidence>
<dbReference type="SMART" id="SM00387">
    <property type="entry name" value="HATPase_c"/>
    <property type="match status" value="1"/>
</dbReference>
<reference evidence="6 8" key="1">
    <citation type="submission" date="2014-07" db="EMBL/GenBank/DDBJ databases">
        <title>Genome of Flavobacterium hydatis DSM 2063.</title>
        <authorList>
            <person name="Pipes S.E."/>
            <person name="Stropko S.J."/>
            <person name="Newman J.D."/>
        </authorList>
    </citation>
    <scope>NUCLEOTIDE SEQUENCE [LARGE SCALE GENOMIC DNA]</scope>
    <source>
        <strain evidence="6 8">DSM 2063</strain>
    </source>
</reference>
<dbReference type="InterPro" id="IPR036890">
    <property type="entry name" value="HATPase_C_sf"/>
</dbReference>
<dbReference type="InterPro" id="IPR015943">
    <property type="entry name" value="WD40/YVTN_repeat-like_dom_sf"/>
</dbReference>
<dbReference type="InterPro" id="IPR013783">
    <property type="entry name" value="Ig-like_fold"/>
</dbReference>
<accession>A0A085ZTJ1</accession>
<keyword evidence="3" id="KW-0597">Phosphoprotein</keyword>
<keyword evidence="4" id="KW-0472">Membrane</keyword>
<dbReference type="STRING" id="991.IW20_24370"/>
<feature type="domain" description="Histidine kinase" evidence="5">
    <location>
        <begin position="728"/>
        <end position="938"/>
    </location>
</feature>
<dbReference type="InterPro" id="IPR003594">
    <property type="entry name" value="HATPase_dom"/>
</dbReference>
<evidence type="ECO:0000259" key="5">
    <source>
        <dbReference type="PROSITE" id="PS50109"/>
    </source>
</evidence>
<evidence type="ECO:0000313" key="8">
    <source>
        <dbReference type="Proteomes" id="UP000028712"/>
    </source>
</evidence>
<dbReference type="CDD" id="cd00082">
    <property type="entry name" value="HisKA"/>
    <property type="match status" value="1"/>
</dbReference>
<sequence length="938" mass="108799">MATENGLVRYDGNQFKTFNIENVAGMTTNRMSIFRGNAHKDKIYLLNDLADYILIKNNTPSVIPKNKIPEQFKISNALYKKRRFYSNKIHRTDNKYFSLSKKYVGLYQNENKLLWQVKYTYDEYQNFFILNNVIYNYDGEKFIKFENGKIDPVKIEGLKPDNFSIIINNVSQQTFFVIEGDFYILEKKQGKLKLRLLLKNYDLSKKNIVSAYYNLEDEILYIGSSTDGLLVVKEKRFTTIPGKNKDGVYYAQVAYQNNQFLTTTGEVFTTNGQTSNTILFKSPNDNYNLMFDKEGNIWTKSSNIVYCFHKKSNFKTYNKWSFEDRITQIFQMSNDEIIVGMSVGGSPNGKLYRLGGTKDKPRFNFYMDVPFNVTYMLQIKDNIIWTGSHLGFHKVLFKEKKIENVKEIEGNYVRSFYIGNPNEIWITTYGNGFYLYDQSTKKTTSFPVDKNKYLLTSHCIIEDKNGYFWITTNKGLFQVSKKNLLDYSNKTVKNVYYQYYDKSDGFATNEFNGGCQPCGLLLKNNYVTFPSIKGNIVFDSQKIKRLLPKGDIYFEQAEVNNSNVYIKNDTLNLDNNFERLRLFVNSPYYGNSNNLNIETKVEGPITQKWESLTDNNIYFTTLPHGTYYVTARKMTGRDSEYRYKTLTIIIAPAFYQTIWFNVLVFILAFTTLYYVVKLRLKYVRLKNIHLEKKIAEQTFQLRNTITTLKDTTENLREQITNHKKLIGTITHDIKSPLRFLAMTAKHVYQNPNDPDAVQDGIKSLHTSSFQLYNFVNNILEYTKVSKQENLSSTYCLYDLIEEKIKIFLTIASSKKIVIENLIDANQTINNNRLLFSIVVHNLLDNAIKNTSSGKITLISGLKDNKVFFTIKDTGSGMSGDIVNLYNKHDALKLTQTQEKSGMGLQIVTELLEIMKAKMEIESTINIGTKITITFLNTK</sequence>
<dbReference type="Gene3D" id="3.30.565.10">
    <property type="entry name" value="Histidine kinase-like ATPase, C-terminal domain"/>
    <property type="match status" value="1"/>
</dbReference>
<dbReference type="SUPFAM" id="SSF55874">
    <property type="entry name" value="ATPase domain of HSP90 chaperone/DNA topoisomerase II/histidine kinase"/>
    <property type="match status" value="1"/>
</dbReference>
<keyword evidence="4" id="KW-1133">Transmembrane helix</keyword>
<dbReference type="SUPFAM" id="SSF47384">
    <property type="entry name" value="Homodimeric domain of signal transducing histidine kinase"/>
    <property type="match status" value="1"/>
</dbReference>
<evidence type="ECO:0000313" key="7">
    <source>
        <dbReference type="EMBL" id="OXA85493.1"/>
    </source>
</evidence>
<dbReference type="PROSITE" id="PS50109">
    <property type="entry name" value="HIS_KIN"/>
    <property type="match status" value="1"/>
</dbReference>
<comment type="caution">
    <text evidence="6">The sequence shown here is derived from an EMBL/GenBank/DDBJ whole genome shotgun (WGS) entry which is preliminary data.</text>
</comment>
<keyword evidence="7" id="KW-0418">Kinase</keyword>
<dbReference type="Gene3D" id="2.130.10.10">
    <property type="entry name" value="YVTN repeat-like/Quinoprotein amine dehydrogenase"/>
    <property type="match status" value="1"/>
</dbReference>
<dbReference type="Proteomes" id="UP000198424">
    <property type="component" value="Unassembled WGS sequence"/>
</dbReference>
<dbReference type="Proteomes" id="UP000028712">
    <property type="component" value="Unassembled WGS sequence"/>
</dbReference>
<dbReference type="EC" id="2.7.13.3" evidence="2"/>
<keyword evidence="9" id="KW-1185">Reference proteome</keyword>
<dbReference type="SUPFAM" id="SSF63829">
    <property type="entry name" value="Calcium-dependent phosphotriesterase"/>
    <property type="match status" value="1"/>
</dbReference>
<dbReference type="EMBL" id="MUGY01000058">
    <property type="protein sequence ID" value="OXA85493.1"/>
    <property type="molecule type" value="Genomic_DNA"/>
</dbReference>
<dbReference type="PANTHER" id="PTHR43547:SF2">
    <property type="entry name" value="HYBRID SIGNAL TRANSDUCTION HISTIDINE KINASE C"/>
    <property type="match status" value="1"/>
</dbReference>